<dbReference type="SUPFAM" id="SSF52540">
    <property type="entry name" value="P-loop containing nucleoside triphosphate hydrolases"/>
    <property type="match status" value="1"/>
</dbReference>
<evidence type="ECO:0000313" key="2">
    <source>
        <dbReference type="EMBL" id="XCN72046.1"/>
    </source>
</evidence>
<evidence type="ECO:0000259" key="1">
    <source>
        <dbReference type="Pfam" id="PF12770"/>
    </source>
</evidence>
<reference evidence="2" key="1">
    <citation type="journal article" date="2024" name="Syst. Appl. Microbiol.">
        <title>First single-strain enrichments of Electrothrix cable bacteria, description of E. aestuarii sp. nov. and E. rattekaaiensis sp. nov., and proposal of a cable bacteria taxonomy following the rules of the SeqCode.</title>
        <authorList>
            <person name="Plum-Jensen L.E."/>
            <person name="Schramm A."/>
            <person name="Marshall I.P.G."/>
        </authorList>
    </citation>
    <scope>NUCLEOTIDE SEQUENCE</scope>
    <source>
        <strain evidence="2">Rat1</strain>
    </source>
</reference>
<feature type="domain" description="CHAT" evidence="1">
    <location>
        <begin position="16"/>
        <end position="182"/>
    </location>
</feature>
<dbReference type="EMBL" id="CP159373">
    <property type="protein sequence ID" value="XCN72046.1"/>
    <property type="molecule type" value="Genomic_DNA"/>
</dbReference>
<dbReference type="Pfam" id="PF12770">
    <property type="entry name" value="CHAT"/>
    <property type="match status" value="1"/>
</dbReference>
<dbReference type="InterPro" id="IPR024983">
    <property type="entry name" value="CHAT_dom"/>
</dbReference>
<protein>
    <submittedName>
        <fullName evidence="2">CHAT domain-containing protein</fullName>
    </submittedName>
</protein>
<dbReference type="InterPro" id="IPR027417">
    <property type="entry name" value="P-loop_NTPase"/>
</dbReference>
<organism evidence="2">
    <name type="scientific">Candidatus Electrothrix aestuarii</name>
    <dbReference type="NCBI Taxonomy" id="3062594"/>
    <lineage>
        <taxon>Bacteria</taxon>
        <taxon>Pseudomonadati</taxon>
        <taxon>Thermodesulfobacteriota</taxon>
        <taxon>Desulfobulbia</taxon>
        <taxon>Desulfobulbales</taxon>
        <taxon>Desulfobulbaceae</taxon>
        <taxon>Candidatus Electrothrix</taxon>
    </lineage>
</organism>
<dbReference type="PANTHER" id="PTHR47691:SF3">
    <property type="entry name" value="HTH-TYPE TRANSCRIPTIONAL REGULATOR RV0890C-RELATED"/>
    <property type="match status" value="1"/>
</dbReference>
<dbReference type="AlphaFoldDB" id="A0AAU8LS94"/>
<proteinExistence type="predicted"/>
<gene>
    <name evidence="2" type="ORF">Q3M24_17285</name>
</gene>
<accession>A0AAU8LS94</accession>
<dbReference type="KEGG" id="eaj:Q3M24_17285"/>
<dbReference type="Gene3D" id="3.40.50.300">
    <property type="entry name" value="P-loop containing nucleotide triphosphate hydrolases"/>
    <property type="match status" value="1"/>
</dbReference>
<reference evidence="2" key="2">
    <citation type="submission" date="2024-06" db="EMBL/GenBank/DDBJ databases">
        <authorList>
            <person name="Plum-Jensen L.E."/>
            <person name="Schramm A."/>
            <person name="Marshall I.P.G."/>
        </authorList>
    </citation>
    <scope>NUCLEOTIDE SEQUENCE</scope>
    <source>
        <strain evidence="2">Rat1</strain>
    </source>
</reference>
<dbReference type="PANTHER" id="PTHR47691">
    <property type="entry name" value="REGULATOR-RELATED"/>
    <property type="match status" value="1"/>
</dbReference>
<sequence>MLNGNQSPHDRMNTDKKVLIFSANPKDTSRLRLNKEVREIQDKLSRAKDNRQFTVTLAPAARIHDLQRELLEHEPDIVHFCGHGEEEGILVEDEQGKAVLVPSNALASLFALCAEHVECVFLNSCHSHVQAEAISQHIPYVIGMQKAVGDDASVEFAAGFYNALGFGKSIEQAFAFGKNAVQLYDLPDHLTPILTQRRVKAKPPEKIVLLSADPLDEPQNWNPYIEQIKKKTSCPIEQQCLNIENINRLQKDAYLLILSKIIKNKLLIENEYLCKDTISFKQLDENIDNRQLAGLFLFVDQLPEEKSTAGLTLPTFVLPVENKNHLNTVLYQLFTRKNIDCDNRSRVLNKAAFHLSALNGKSHFNHERTNLPDSIDRQKLKGFVGRSDDLKHICSALMDLDQGKFLTVKGSGGIGKTHTVKKIAVALADRALFPGGIYFIDCEPVTDSKQFQFKAAAVFGLELAEDLWQHLRDHHDQQERLVIFDNFEPLLYLEEEQEIKTILSRMADYAKVLVTSREVLGLEGETVHQMRRLTTDEAAELFMTKFPVPEQQMDFLRQDILSRQLDNNPLAIKLVTGHLPKGKSLDVLREELEEKLFSKVCVDELEIFDSGPDSNIERMDSIYASILYSYRRLNEQEQTAFELLSLFPDGIDLEEFKRLTRKDKKQKKLPPLLITDHLVKSLSDKSMIENSGGHLKLQSMIGRFAQAMLKQREDIAPLYRNAFAYNYRLAFTLMQIRFTFKEKSVALDIFSSQQGNFLAAIKNFNQFEINTEEALQYLYFILILFTDICSLNSFAQELSGKIGIFQGKEKQCAHSFLLSAKYFNGQFSQAVAELQTLIPLDQIDHKDRSIISEQLLIESAYEIYEMEGEALWAAGYGTQQHFPSPVYPHALLDLGEYNSQLAEACRDDFFTFEVLANLGQLPLERIDVYLAKLHEKNHIERMQTSYTRAKLEPLPKKVIDPLVIVNPYTRGLKNLMLAFIEEDAEKADELYQDAADHLWHIRYYHVECLYFYAKFLQQMGDARFEDVHQEGLKLSQKHHYRFLQYRFEELIEPSDQPYDPRNYPLPDNQDFSEYINFLIKKNQKRNSMKGKVQRGRG</sequence>
<name>A0AAU8LS94_9BACT</name>